<dbReference type="EMBL" id="MSZS01000003">
    <property type="protein sequence ID" value="PKX96053.1"/>
    <property type="molecule type" value="Genomic_DNA"/>
</dbReference>
<evidence type="ECO:0000256" key="12">
    <source>
        <dbReference type="ARBA" id="ARBA00023136"/>
    </source>
</evidence>
<evidence type="ECO:0000256" key="6">
    <source>
        <dbReference type="ARBA" id="ARBA00022692"/>
    </source>
</evidence>
<keyword evidence="4" id="KW-0813">Transport</keyword>
<feature type="transmembrane region" description="Helical" evidence="16">
    <location>
        <begin position="216"/>
        <end position="233"/>
    </location>
</feature>
<comment type="subcellular location">
    <subcellularLocation>
        <location evidence="1">Cell membrane</location>
        <topology evidence="1">Multi-pass membrane protein</topology>
    </subcellularLocation>
</comment>
<feature type="region of interest" description="Disordered" evidence="15">
    <location>
        <begin position="595"/>
        <end position="669"/>
    </location>
</feature>
<dbReference type="FunFam" id="3.40.50.80:FF:000101">
    <property type="entry name" value="Metalloreductase, putative"/>
    <property type="match status" value="1"/>
</dbReference>
<gene>
    <name evidence="18" type="ORF">P174DRAFT_430348</name>
</gene>
<feature type="region of interest" description="Disordered" evidence="15">
    <location>
        <begin position="781"/>
        <end position="805"/>
    </location>
</feature>
<dbReference type="GO" id="GO:0005886">
    <property type="term" value="C:plasma membrane"/>
    <property type="evidence" value="ECO:0007669"/>
    <property type="project" value="UniProtKB-SubCell"/>
</dbReference>
<proteinExistence type="inferred from homology"/>
<evidence type="ECO:0000256" key="4">
    <source>
        <dbReference type="ARBA" id="ARBA00022448"/>
    </source>
</evidence>
<feature type="region of interest" description="Disordered" evidence="15">
    <location>
        <begin position="723"/>
        <end position="767"/>
    </location>
</feature>
<dbReference type="Gene3D" id="3.40.30.10">
    <property type="entry name" value="Glutaredoxin"/>
    <property type="match status" value="1"/>
</dbReference>
<evidence type="ECO:0000256" key="9">
    <source>
        <dbReference type="ARBA" id="ARBA00023002"/>
    </source>
</evidence>
<dbReference type="InterPro" id="IPR017938">
    <property type="entry name" value="Riboflavin_synthase-like_b-brl"/>
</dbReference>
<organism evidence="18 19">
    <name type="scientific">Aspergillus novofumigatus (strain IBT 16806)</name>
    <dbReference type="NCBI Taxonomy" id="1392255"/>
    <lineage>
        <taxon>Eukaryota</taxon>
        <taxon>Fungi</taxon>
        <taxon>Dikarya</taxon>
        <taxon>Ascomycota</taxon>
        <taxon>Pezizomycotina</taxon>
        <taxon>Eurotiomycetes</taxon>
        <taxon>Eurotiomycetidae</taxon>
        <taxon>Eurotiales</taxon>
        <taxon>Aspergillaceae</taxon>
        <taxon>Aspergillus</taxon>
        <taxon>Aspergillus subgen. Fumigati</taxon>
    </lineage>
</organism>
<evidence type="ECO:0000256" key="14">
    <source>
        <dbReference type="ARBA" id="ARBA00048483"/>
    </source>
</evidence>
<evidence type="ECO:0000256" key="15">
    <source>
        <dbReference type="SAM" id="MobiDB-lite"/>
    </source>
</evidence>
<dbReference type="SUPFAM" id="SSF63380">
    <property type="entry name" value="Riboflavin synthase domain-like"/>
    <property type="match status" value="1"/>
</dbReference>
<feature type="region of interest" description="Disordered" evidence="15">
    <location>
        <begin position="681"/>
        <end position="701"/>
    </location>
</feature>
<dbReference type="AlphaFoldDB" id="A0A2I1CEL0"/>
<dbReference type="Pfam" id="PF01794">
    <property type="entry name" value="Ferric_reduct"/>
    <property type="match status" value="1"/>
</dbReference>
<feature type="compositionally biased region" description="Basic and acidic residues" evidence="15">
    <location>
        <begin position="533"/>
        <end position="547"/>
    </location>
</feature>
<dbReference type="InterPro" id="IPR013130">
    <property type="entry name" value="Fe3_Rdtase_TM_dom"/>
</dbReference>
<dbReference type="EC" id="1.16.1.9" evidence="3"/>
<dbReference type="OrthoDB" id="3944240at2759"/>
<feature type="transmembrane region" description="Helical" evidence="16">
    <location>
        <begin position="143"/>
        <end position="164"/>
    </location>
</feature>
<dbReference type="InterPro" id="IPR013121">
    <property type="entry name" value="Fe_red_NAD-bd_6"/>
</dbReference>
<evidence type="ECO:0000259" key="17">
    <source>
        <dbReference type="PROSITE" id="PS51384"/>
    </source>
</evidence>
<feature type="compositionally biased region" description="Pro residues" evidence="15">
    <location>
        <begin position="753"/>
        <end position="764"/>
    </location>
</feature>
<dbReference type="GO" id="GO:0006879">
    <property type="term" value="P:intracellular iron ion homeostasis"/>
    <property type="evidence" value="ECO:0007669"/>
    <property type="project" value="TreeGrafter"/>
</dbReference>
<dbReference type="PANTHER" id="PTHR32361">
    <property type="entry name" value="FERRIC/CUPRIC REDUCTASE TRANSMEMBRANE COMPONENT"/>
    <property type="match status" value="1"/>
</dbReference>
<dbReference type="STRING" id="1392255.A0A2I1CEL0"/>
<dbReference type="PROSITE" id="PS51384">
    <property type="entry name" value="FAD_FR"/>
    <property type="match status" value="1"/>
</dbReference>
<dbReference type="Pfam" id="PF08022">
    <property type="entry name" value="FAD_binding_8"/>
    <property type="match status" value="1"/>
</dbReference>
<dbReference type="Gene3D" id="2.40.30.10">
    <property type="entry name" value="Translation factors"/>
    <property type="match status" value="1"/>
</dbReference>
<evidence type="ECO:0000256" key="13">
    <source>
        <dbReference type="ARBA" id="ARBA00023180"/>
    </source>
</evidence>
<dbReference type="SUPFAM" id="SSF52343">
    <property type="entry name" value="Ferredoxin reductase-like, C-terminal NADP-linked domain"/>
    <property type="match status" value="1"/>
</dbReference>
<reference evidence="19" key="1">
    <citation type="journal article" date="2018" name="Proc. Natl. Acad. Sci. U.S.A.">
        <title>Linking secondary metabolites to gene clusters through genome sequencing of six diverse Aspergillus species.</title>
        <authorList>
            <person name="Kaerboelling I."/>
            <person name="Vesth T.C."/>
            <person name="Frisvad J.C."/>
            <person name="Nybo J.L."/>
            <person name="Theobald S."/>
            <person name="Kuo A."/>
            <person name="Bowyer P."/>
            <person name="Matsuda Y."/>
            <person name="Mondo S."/>
            <person name="Lyhne E.K."/>
            <person name="Kogle M.E."/>
            <person name="Clum A."/>
            <person name="Lipzen A."/>
            <person name="Salamov A."/>
            <person name="Ngan C.Y."/>
            <person name="Daum C."/>
            <person name="Chiniquy J."/>
            <person name="Barry K."/>
            <person name="LaButti K."/>
            <person name="Haridas S."/>
            <person name="Simmons B.A."/>
            <person name="Magnuson J.K."/>
            <person name="Mortensen U.H."/>
            <person name="Larsen T.O."/>
            <person name="Grigoriev I.V."/>
            <person name="Baker S.E."/>
            <person name="Andersen M.R."/>
        </authorList>
    </citation>
    <scope>NUCLEOTIDE SEQUENCE [LARGE SCALE GENOMIC DNA]</scope>
    <source>
        <strain evidence="19">IBT 16806</strain>
    </source>
</reference>
<evidence type="ECO:0000256" key="3">
    <source>
        <dbReference type="ARBA" id="ARBA00012668"/>
    </source>
</evidence>
<dbReference type="VEuPathDB" id="FungiDB:P174DRAFT_430348"/>
<evidence type="ECO:0000256" key="2">
    <source>
        <dbReference type="ARBA" id="ARBA00006278"/>
    </source>
</evidence>
<evidence type="ECO:0000256" key="16">
    <source>
        <dbReference type="SAM" id="Phobius"/>
    </source>
</evidence>
<sequence length="890" mass="98405">MDGMSMSGMGHMSMGEGVPDVFYLQRMYWAVVGSAIAAGTVANMLNGFLAYQRLRDSTLTPSKPKSLFFSSYATLTAVVREASYATLPPIRIRGRSFHFAPLGPIAIILANLAVVLVFCFYKLDTTNKWKWEDVGYRTGFVAIAQLPLIFLLAGRQNIIGLFVGLSYERLNWFHRWISRTLWLTATIHMGFWFRNWARYDYIIYQLQNDVLTQRGFAAWCILTFIVISAAAPIRRLSYELFVLQHLVTFTGFLAAVWLHAPAEVKAWVWVSIGFLVFDRVARYAWATYANLSIFHASNSNQHPLWANVATFTPLPGNVTRITVENPGVRWKPGQHVFLTCHSIVPLQSHPFTITSIPDDGKMEFLVRAEKGGTRRFFRYASKHHHALGSGEASPAQRPRTVFIDGPYGTIRPLRQFDSVVLLAGGMGATFTIPLLRDIVAGWKAECVGSSTRRLAATKRIRFVWVIRSRAQLSWFEAQIQSVLSDVGECRRAQPDMIREIEVSIYITCDEKLEQRPPKTACLPPPSPPTEAPKAIEPRKEEFSEKNNRISIQSVSASSSSGKDPASTSGCLPGGGCCCTAAVEDEDEITEHKCTCSGHAPAAQPQSQPQRLQSTPTKNVNPKHQRNQNPRNPTTSTSYPADRSHAPSSARSSKKQKARAPSSYADQRVSQTTSAAAWCISATNGRSTRGPAPRGSTSTSRHSAGSLLIHVIFTIDEANQFQNGLPLRTSPLPANPSQKQTPTPSTLTNKQPPAQIPRPHNPLPQPALASSKRAHNILRQAAAVASETATEDQASDHLEHSKRQRGEFQLEVTTAPPTPDQLRNILDYVGGGVKPSDLVQGAKNAKEALELFKKDEGKFVRPVTVDWTHGKAVVGDNESEILKMVHQLDVD</sequence>
<feature type="compositionally biased region" description="Polar residues" evidence="15">
    <location>
        <begin position="626"/>
        <end position="638"/>
    </location>
</feature>
<keyword evidence="5" id="KW-1003">Cell membrane</keyword>
<evidence type="ECO:0000256" key="7">
    <source>
        <dbReference type="ARBA" id="ARBA00022982"/>
    </source>
</evidence>
<feature type="transmembrane region" description="Helical" evidence="16">
    <location>
        <begin position="176"/>
        <end position="196"/>
    </location>
</feature>
<feature type="compositionally biased region" description="Low complexity" evidence="15">
    <location>
        <begin position="550"/>
        <end position="568"/>
    </location>
</feature>
<evidence type="ECO:0000313" key="18">
    <source>
        <dbReference type="EMBL" id="PKX96053.1"/>
    </source>
</evidence>
<dbReference type="GO" id="GO:0006826">
    <property type="term" value="P:iron ion transport"/>
    <property type="evidence" value="ECO:0007669"/>
    <property type="project" value="TreeGrafter"/>
</dbReference>
<evidence type="ECO:0000313" key="19">
    <source>
        <dbReference type="Proteomes" id="UP000234474"/>
    </source>
</evidence>
<evidence type="ECO:0000256" key="8">
    <source>
        <dbReference type="ARBA" id="ARBA00022989"/>
    </source>
</evidence>
<dbReference type="GO" id="GO:0052851">
    <property type="term" value="F:ferric-chelate reductase (NADPH) activity"/>
    <property type="evidence" value="ECO:0007669"/>
    <property type="project" value="UniProtKB-EC"/>
</dbReference>
<comment type="catalytic activity">
    <reaction evidence="14">
        <text>2 a Fe(II)-siderophore + NADP(+) + H(+) = 2 a Fe(III)-siderophore + NADPH</text>
        <dbReference type="Rhea" id="RHEA:28795"/>
        <dbReference type="Rhea" id="RHEA-COMP:11342"/>
        <dbReference type="Rhea" id="RHEA-COMP:11344"/>
        <dbReference type="ChEBI" id="CHEBI:15378"/>
        <dbReference type="ChEBI" id="CHEBI:29033"/>
        <dbReference type="ChEBI" id="CHEBI:29034"/>
        <dbReference type="ChEBI" id="CHEBI:57783"/>
        <dbReference type="ChEBI" id="CHEBI:58349"/>
        <dbReference type="EC" id="1.16.1.9"/>
    </reaction>
</comment>
<dbReference type="Proteomes" id="UP000234474">
    <property type="component" value="Unassembled WGS sequence"/>
</dbReference>
<accession>A0A2I1CEL0</accession>
<dbReference type="RefSeq" id="XP_024684648.1">
    <property type="nucleotide sequence ID" value="XM_024825622.1"/>
</dbReference>
<feature type="transmembrane region" description="Helical" evidence="16">
    <location>
        <begin position="27"/>
        <end position="51"/>
    </location>
</feature>
<dbReference type="FunFam" id="2.40.30.10:FF:000232">
    <property type="entry name" value="Metalloreductase, putative"/>
    <property type="match status" value="1"/>
</dbReference>
<dbReference type="SFLD" id="SFLDS00052">
    <property type="entry name" value="Ferric_Reductase_Domain"/>
    <property type="match status" value="1"/>
</dbReference>
<dbReference type="Pfam" id="PF08030">
    <property type="entry name" value="NAD_binding_6"/>
    <property type="match status" value="1"/>
</dbReference>
<evidence type="ECO:0000256" key="5">
    <source>
        <dbReference type="ARBA" id="ARBA00022475"/>
    </source>
</evidence>
<keyword evidence="12 16" id="KW-0472">Membrane</keyword>
<feature type="region of interest" description="Disordered" evidence="15">
    <location>
        <begin position="515"/>
        <end position="569"/>
    </location>
</feature>
<comment type="similarity">
    <text evidence="2">Belongs to the ferric reductase (FRE) family.</text>
</comment>
<feature type="transmembrane region" description="Helical" evidence="16">
    <location>
        <begin position="99"/>
        <end position="123"/>
    </location>
</feature>
<keyword evidence="10" id="KW-0406">Ion transport</keyword>
<dbReference type="SUPFAM" id="SSF52833">
    <property type="entry name" value="Thioredoxin-like"/>
    <property type="match status" value="1"/>
</dbReference>
<comment type="caution">
    <text evidence="18">The sequence shown here is derived from an EMBL/GenBank/DDBJ whole genome shotgun (WGS) entry which is preliminary data.</text>
</comment>
<feature type="compositionally biased region" description="Basic and acidic residues" evidence="15">
    <location>
        <begin position="793"/>
        <end position="805"/>
    </location>
</feature>
<dbReference type="InterPro" id="IPR039261">
    <property type="entry name" value="FNR_nucleotide-bd"/>
</dbReference>
<name>A0A2I1CEL0_ASPN1</name>
<protein>
    <recommendedName>
        <fullName evidence="3">ferric-chelate reductase (NADPH)</fullName>
        <ecNumber evidence="3">1.16.1.9</ecNumber>
    </recommendedName>
</protein>
<dbReference type="CDD" id="cd06186">
    <property type="entry name" value="NOX_Duox_like_FAD_NADP"/>
    <property type="match status" value="1"/>
</dbReference>
<dbReference type="InterPro" id="IPR036249">
    <property type="entry name" value="Thioredoxin-like_sf"/>
</dbReference>
<dbReference type="InterPro" id="IPR051410">
    <property type="entry name" value="Ferric/Cupric_Reductase"/>
</dbReference>
<feature type="transmembrane region" description="Helical" evidence="16">
    <location>
        <begin position="240"/>
        <end position="260"/>
    </location>
</feature>
<keyword evidence="13" id="KW-0325">Glycoprotein</keyword>
<evidence type="ECO:0000256" key="11">
    <source>
        <dbReference type="ARBA" id="ARBA00023128"/>
    </source>
</evidence>
<dbReference type="InterPro" id="IPR012882">
    <property type="entry name" value="Fmp46"/>
</dbReference>
<evidence type="ECO:0000256" key="10">
    <source>
        <dbReference type="ARBA" id="ARBA00023065"/>
    </source>
</evidence>
<keyword evidence="8 16" id="KW-1133">Transmembrane helix</keyword>
<keyword evidence="19" id="KW-1185">Reference proteome</keyword>
<dbReference type="GO" id="GO:0005739">
    <property type="term" value="C:mitochondrion"/>
    <property type="evidence" value="ECO:0007669"/>
    <property type="project" value="InterPro"/>
</dbReference>
<keyword evidence="11" id="KW-0496">Mitochondrion</keyword>
<dbReference type="SFLD" id="SFLDG01168">
    <property type="entry name" value="Ferric_reductase_subgroup_(FRE"/>
    <property type="match status" value="1"/>
</dbReference>
<keyword evidence="7" id="KW-0249">Electron transport</keyword>
<dbReference type="Gene3D" id="3.40.50.80">
    <property type="entry name" value="Nucleotide-binding domain of ferredoxin-NADP reductase (FNR) module"/>
    <property type="match status" value="1"/>
</dbReference>
<feature type="domain" description="FAD-binding FR-type" evidence="17">
    <location>
        <begin position="301"/>
        <end position="413"/>
    </location>
</feature>
<evidence type="ECO:0000256" key="1">
    <source>
        <dbReference type="ARBA" id="ARBA00004651"/>
    </source>
</evidence>
<dbReference type="PANTHER" id="PTHR32361:SF9">
    <property type="entry name" value="FERRIC REDUCTASE TRANSMEMBRANE COMPONENT 3-RELATED"/>
    <property type="match status" value="1"/>
</dbReference>
<dbReference type="Pfam" id="PF07955">
    <property type="entry name" value="DUF1687"/>
    <property type="match status" value="1"/>
</dbReference>
<keyword evidence="9" id="KW-0560">Oxidoreductase</keyword>
<dbReference type="InterPro" id="IPR013112">
    <property type="entry name" value="FAD-bd_8"/>
</dbReference>
<keyword evidence="6 16" id="KW-0812">Transmembrane</keyword>
<feature type="compositionally biased region" description="Low complexity" evidence="15">
    <location>
        <begin position="599"/>
        <end position="609"/>
    </location>
</feature>
<feature type="compositionally biased region" description="Polar residues" evidence="15">
    <location>
        <begin position="734"/>
        <end position="751"/>
    </location>
</feature>
<dbReference type="GO" id="GO:0015677">
    <property type="term" value="P:copper ion import"/>
    <property type="evidence" value="ECO:0007669"/>
    <property type="project" value="TreeGrafter"/>
</dbReference>
<feature type="compositionally biased region" description="Polar residues" evidence="15">
    <location>
        <begin position="610"/>
        <end position="619"/>
    </location>
</feature>
<dbReference type="GeneID" id="36532947"/>
<dbReference type="InterPro" id="IPR017927">
    <property type="entry name" value="FAD-bd_FR_type"/>
</dbReference>